<protein>
    <submittedName>
        <fullName evidence="3">Uncharacterized protein</fullName>
    </submittedName>
</protein>
<accession>A0A0E0L4T7</accession>
<dbReference type="AlphaFoldDB" id="A0A0E0L4T7"/>
<dbReference type="HOGENOM" id="CLU_2642355_0_0_1"/>
<reference evidence="3" key="2">
    <citation type="submission" date="2018-05" db="EMBL/GenBank/DDBJ databases">
        <title>OpunRS2 (Oryza punctata Reference Sequence Version 2).</title>
        <authorList>
            <person name="Zhang J."/>
            <person name="Kudrna D."/>
            <person name="Lee S."/>
            <person name="Talag J."/>
            <person name="Welchert J."/>
            <person name="Wing R.A."/>
        </authorList>
    </citation>
    <scope>NUCLEOTIDE SEQUENCE [LARGE SCALE GENOMIC DNA]</scope>
</reference>
<name>A0A0E0L4T7_ORYPU</name>
<dbReference type="EnsemblPlants" id="OPUNC05G20780.1">
    <property type="protein sequence ID" value="OPUNC05G20780.1"/>
    <property type="gene ID" value="OPUNC05G20780"/>
</dbReference>
<keyword evidence="4" id="KW-1185">Reference proteome</keyword>
<keyword evidence="2" id="KW-0812">Transmembrane</keyword>
<organism evidence="3">
    <name type="scientific">Oryza punctata</name>
    <name type="common">Red rice</name>
    <dbReference type="NCBI Taxonomy" id="4537"/>
    <lineage>
        <taxon>Eukaryota</taxon>
        <taxon>Viridiplantae</taxon>
        <taxon>Streptophyta</taxon>
        <taxon>Embryophyta</taxon>
        <taxon>Tracheophyta</taxon>
        <taxon>Spermatophyta</taxon>
        <taxon>Magnoliopsida</taxon>
        <taxon>Liliopsida</taxon>
        <taxon>Poales</taxon>
        <taxon>Poaceae</taxon>
        <taxon>BOP clade</taxon>
        <taxon>Oryzoideae</taxon>
        <taxon>Oryzeae</taxon>
        <taxon>Oryzinae</taxon>
        <taxon>Oryza</taxon>
    </lineage>
</organism>
<evidence type="ECO:0000256" key="2">
    <source>
        <dbReference type="SAM" id="Phobius"/>
    </source>
</evidence>
<evidence type="ECO:0000313" key="3">
    <source>
        <dbReference type="EnsemblPlants" id="OPUNC05G20780.1"/>
    </source>
</evidence>
<dbReference type="Proteomes" id="UP000026962">
    <property type="component" value="Chromosome 5"/>
</dbReference>
<keyword evidence="2" id="KW-1133">Transmembrane helix</keyword>
<feature type="region of interest" description="Disordered" evidence="1">
    <location>
        <begin position="1"/>
        <end position="24"/>
    </location>
</feature>
<feature type="transmembrane region" description="Helical" evidence="2">
    <location>
        <begin position="41"/>
        <end position="60"/>
    </location>
</feature>
<dbReference type="Gramene" id="OPUNC05G20780.1">
    <property type="protein sequence ID" value="OPUNC05G20780.1"/>
    <property type="gene ID" value="OPUNC05G20780"/>
</dbReference>
<keyword evidence="2" id="KW-0472">Membrane</keyword>
<proteinExistence type="predicted"/>
<sequence>MTKTFPVFPIPRLQDRTGGQPTTGGIAPLHQIKALLLSDGGGVMVTHAAMLLLLSYYYYYTAFWDHWKHSNNVHGYE</sequence>
<reference evidence="3" key="1">
    <citation type="submission" date="2015-04" db="UniProtKB">
        <authorList>
            <consortium name="EnsemblPlants"/>
        </authorList>
    </citation>
    <scope>IDENTIFICATION</scope>
</reference>
<evidence type="ECO:0000313" key="4">
    <source>
        <dbReference type="Proteomes" id="UP000026962"/>
    </source>
</evidence>
<evidence type="ECO:0000256" key="1">
    <source>
        <dbReference type="SAM" id="MobiDB-lite"/>
    </source>
</evidence>